<comment type="caution">
    <text evidence="2">The sequence shown here is derived from an EMBL/GenBank/DDBJ whole genome shotgun (WGS) entry which is preliminary data.</text>
</comment>
<name>A0A512ISN7_9HYPH</name>
<evidence type="ECO:0000313" key="3">
    <source>
        <dbReference type="Proteomes" id="UP000321258"/>
    </source>
</evidence>
<dbReference type="Pfam" id="PF12276">
    <property type="entry name" value="DUF3617"/>
    <property type="match status" value="1"/>
</dbReference>
<reference evidence="2 3" key="1">
    <citation type="submission" date="2019-07" db="EMBL/GenBank/DDBJ databases">
        <title>Whole genome shotgun sequence of Methylobacterium haplocladii NBRC 107714.</title>
        <authorList>
            <person name="Hosoyama A."/>
            <person name="Uohara A."/>
            <person name="Ohji S."/>
            <person name="Ichikawa N."/>
        </authorList>
    </citation>
    <scope>NUCLEOTIDE SEQUENCE [LARGE SCALE GENOMIC DNA]</scope>
    <source>
        <strain evidence="2 3">NBRC 107714</strain>
    </source>
</reference>
<dbReference type="InterPro" id="IPR022061">
    <property type="entry name" value="DUF3617"/>
</dbReference>
<sequence length="151" mass="16039">MVRVAVMAGLTLVPLFAGPVPADPVTLRDGAYAVEVKLELPHLEDMTQKAVRQVCLRAEPGANTHGLAVLSDNNPLARCPLSDIREEAGVLTFAIACDGKNAARATARYVLAPERFQGRITMQMGGKNMTMTEVQTGRRIGVCEGAKAPGP</sequence>
<dbReference type="EMBL" id="BJZT01000033">
    <property type="protein sequence ID" value="GEP00686.1"/>
    <property type="molecule type" value="Genomic_DNA"/>
</dbReference>
<accession>A0A512ISN7</accession>
<evidence type="ECO:0000256" key="1">
    <source>
        <dbReference type="SAM" id="SignalP"/>
    </source>
</evidence>
<feature type="signal peptide" evidence="1">
    <location>
        <begin position="1"/>
        <end position="22"/>
    </location>
</feature>
<dbReference type="AlphaFoldDB" id="A0A512ISN7"/>
<evidence type="ECO:0000313" key="2">
    <source>
        <dbReference type="EMBL" id="GEP00686.1"/>
    </source>
</evidence>
<keyword evidence="3" id="KW-1185">Reference proteome</keyword>
<gene>
    <name evidence="2" type="ORF">MHA02_30730</name>
</gene>
<proteinExistence type="predicted"/>
<keyword evidence="1" id="KW-0732">Signal</keyword>
<feature type="chain" id="PRO_5022117421" description="DUF3617 domain-containing protein" evidence="1">
    <location>
        <begin position="23"/>
        <end position="151"/>
    </location>
</feature>
<organism evidence="2 3">
    <name type="scientific">Methylobacterium haplocladii</name>
    <dbReference type="NCBI Taxonomy" id="1176176"/>
    <lineage>
        <taxon>Bacteria</taxon>
        <taxon>Pseudomonadati</taxon>
        <taxon>Pseudomonadota</taxon>
        <taxon>Alphaproteobacteria</taxon>
        <taxon>Hyphomicrobiales</taxon>
        <taxon>Methylobacteriaceae</taxon>
        <taxon>Methylobacterium</taxon>
    </lineage>
</organism>
<evidence type="ECO:0008006" key="4">
    <source>
        <dbReference type="Google" id="ProtNLM"/>
    </source>
</evidence>
<dbReference type="Proteomes" id="UP000321258">
    <property type="component" value="Unassembled WGS sequence"/>
</dbReference>
<dbReference type="RefSeq" id="WP_238180120.1">
    <property type="nucleotide sequence ID" value="NZ_BJZT01000033.1"/>
</dbReference>
<protein>
    <recommendedName>
        <fullName evidence="4">DUF3617 domain-containing protein</fullName>
    </recommendedName>
</protein>